<dbReference type="InterPro" id="IPR015915">
    <property type="entry name" value="Kelch-typ_b-propeller"/>
</dbReference>
<protein>
    <submittedName>
        <fullName evidence="3">Uncharacterized protein</fullName>
    </submittedName>
</protein>
<keyword evidence="2" id="KW-0677">Repeat</keyword>
<dbReference type="SMART" id="SM00612">
    <property type="entry name" value="Kelch"/>
    <property type="match status" value="2"/>
</dbReference>
<dbReference type="Pfam" id="PF01344">
    <property type="entry name" value="Kelch_1"/>
    <property type="match status" value="1"/>
</dbReference>
<organism evidence="3 4">
    <name type="scientific">Euplotes crassus</name>
    <dbReference type="NCBI Taxonomy" id="5936"/>
    <lineage>
        <taxon>Eukaryota</taxon>
        <taxon>Sar</taxon>
        <taxon>Alveolata</taxon>
        <taxon>Ciliophora</taxon>
        <taxon>Intramacronucleata</taxon>
        <taxon>Spirotrichea</taxon>
        <taxon>Hypotrichia</taxon>
        <taxon>Euplotida</taxon>
        <taxon>Euplotidae</taxon>
        <taxon>Moneuplotes</taxon>
    </lineage>
</organism>
<dbReference type="PANTHER" id="PTHR24412:SF489">
    <property type="entry name" value="RING FINGER DOMAIN AND KELCH REPEAT-CONTAINING PROTEIN DDB_G0271372"/>
    <property type="match status" value="1"/>
</dbReference>
<proteinExistence type="predicted"/>
<sequence>MGKNEFLYSSAFSVTLSYLEKEVVISLQLLSRRFYNVIIPKFIYKVEFSNRIFHYKPSQKVLQIYNVGSYWTSYRMVTKCKSTIGQQVICTKPENRVFILGGYTHDQTPPAIWEFNEKKEKMVKRIRMKQGRKLFGCESFNGYIYIVGGKLQISNQATVTCMRYNIHTNTFEDIAILNKKRYGASLCEFNGTYLYAFGGHRPSNINYSKTSFERIKFSEMRSSTYWEDIEFDVGVLEAENYISCVPLNSTEIMIFGGQKNHLKYDDVYIYDVDLNILIKDDDCPLKQADFFEMRNVIFTDTKKKFIIAGAYYIHEFDGTCRRWKLLGKSISHKYMSLHNLETAKNRLKFNSLKQEKTLRQYQPRTFSFESAFS</sequence>
<dbReference type="PANTHER" id="PTHR24412">
    <property type="entry name" value="KELCH PROTEIN"/>
    <property type="match status" value="1"/>
</dbReference>
<evidence type="ECO:0000313" key="3">
    <source>
        <dbReference type="EMBL" id="CAI2387330.1"/>
    </source>
</evidence>
<keyword evidence="1" id="KW-0880">Kelch repeat</keyword>
<evidence type="ECO:0000313" key="4">
    <source>
        <dbReference type="Proteomes" id="UP001295684"/>
    </source>
</evidence>
<dbReference type="EMBL" id="CAMPGE010029845">
    <property type="protein sequence ID" value="CAI2387330.1"/>
    <property type="molecule type" value="Genomic_DNA"/>
</dbReference>
<accession>A0AAD1Y9W2</accession>
<keyword evidence="4" id="KW-1185">Reference proteome</keyword>
<dbReference type="InterPro" id="IPR006652">
    <property type="entry name" value="Kelch_1"/>
</dbReference>
<gene>
    <name evidence="3" type="ORF">ECRASSUSDP1_LOCUS28960</name>
</gene>
<name>A0AAD1Y9W2_EUPCR</name>
<comment type="caution">
    <text evidence="3">The sequence shown here is derived from an EMBL/GenBank/DDBJ whole genome shotgun (WGS) entry which is preliminary data.</text>
</comment>
<evidence type="ECO:0000256" key="2">
    <source>
        <dbReference type="ARBA" id="ARBA00022737"/>
    </source>
</evidence>
<dbReference type="Proteomes" id="UP001295684">
    <property type="component" value="Unassembled WGS sequence"/>
</dbReference>
<dbReference type="SUPFAM" id="SSF117281">
    <property type="entry name" value="Kelch motif"/>
    <property type="match status" value="1"/>
</dbReference>
<reference evidence="3" key="1">
    <citation type="submission" date="2023-07" db="EMBL/GenBank/DDBJ databases">
        <authorList>
            <consortium name="AG Swart"/>
            <person name="Singh M."/>
            <person name="Singh A."/>
            <person name="Seah K."/>
            <person name="Emmerich C."/>
        </authorList>
    </citation>
    <scope>NUCLEOTIDE SEQUENCE</scope>
    <source>
        <strain evidence="3">DP1</strain>
    </source>
</reference>
<dbReference type="Gene3D" id="2.120.10.80">
    <property type="entry name" value="Kelch-type beta propeller"/>
    <property type="match status" value="1"/>
</dbReference>
<evidence type="ECO:0000256" key="1">
    <source>
        <dbReference type="ARBA" id="ARBA00022441"/>
    </source>
</evidence>
<dbReference type="AlphaFoldDB" id="A0AAD1Y9W2"/>